<protein>
    <recommendedName>
        <fullName evidence="4">Bestrophin homolog</fullName>
    </recommendedName>
</protein>
<comment type="caution">
    <text evidence="2">The sequence shown here is derived from an EMBL/GenBank/DDBJ whole genome shotgun (WGS) entry which is preliminary data.</text>
</comment>
<sequence length="185" mass="20960">MGFLWIGLSHRLLITVGKILRMLGQEIKNYQVLLQPWVIEVASALCVDLIRSGIRSQRAARELEDQESTVMPMLCWCLTTDVIIRTDVAVTVRYPPISKLDNFLNEPGLVVWVATVSRIMRGHVMAPHFSLSNGTADVRPGCKTQRIAPTLQHDESHSRLAVLSHQRNRVFSNMYSWTRELLPSA</sequence>
<dbReference type="Proteomes" id="UP000735302">
    <property type="component" value="Unassembled WGS sequence"/>
</dbReference>
<proteinExistence type="predicted"/>
<accession>A0AAV4CCQ5</accession>
<evidence type="ECO:0000256" key="1">
    <source>
        <dbReference type="SAM" id="SignalP"/>
    </source>
</evidence>
<keyword evidence="1" id="KW-0732">Signal</keyword>
<gene>
    <name evidence="2" type="ORF">PoB_005960600</name>
</gene>
<reference evidence="2 3" key="1">
    <citation type="journal article" date="2021" name="Elife">
        <title>Chloroplast acquisition without the gene transfer in kleptoplastic sea slugs, Plakobranchus ocellatus.</title>
        <authorList>
            <person name="Maeda T."/>
            <person name="Takahashi S."/>
            <person name="Yoshida T."/>
            <person name="Shimamura S."/>
            <person name="Takaki Y."/>
            <person name="Nagai Y."/>
            <person name="Toyoda A."/>
            <person name="Suzuki Y."/>
            <person name="Arimoto A."/>
            <person name="Ishii H."/>
            <person name="Satoh N."/>
            <person name="Nishiyama T."/>
            <person name="Hasebe M."/>
            <person name="Maruyama T."/>
            <person name="Minagawa J."/>
            <person name="Obokata J."/>
            <person name="Shigenobu S."/>
        </authorList>
    </citation>
    <scope>NUCLEOTIDE SEQUENCE [LARGE SCALE GENOMIC DNA]</scope>
</reference>
<organism evidence="2 3">
    <name type="scientific">Plakobranchus ocellatus</name>
    <dbReference type="NCBI Taxonomy" id="259542"/>
    <lineage>
        <taxon>Eukaryota</taxon>
        <taxon>Metazoa</taxon>
        <taxon>Spiralia</taxon>
        <taxon>Lophotrochozoa</taxon>
        <taxon>Mollusca</taxon>
        <taxon>Gastropoda</taxon>
        <taxon>Heterobranchia</taxon>
        <taxon>Euthyneura</taxon>
        <taxon>Panpulmonata</taxon>
        <taxon>Sacoglossa</taxon>
        <taxon>Placobranchoidea</taxon>
        <taxon>Plakobranchidae</taxon>
        <taxon>Plakobranchus</taxon>
    </lineage>
</organism>
<dbReference type="AlphaFoldDB" id="A0AAV4CCQ5"/>
<name>A0AAV4CCQ5_9GAST</name>
<feature type="chain" id="PRO_5043999789" description="Bestrophin homolog" evidence="1">
    <location>
        <begin position="25"/>
        <end position="185"/>
    </location>
</feature>
<evidence type="ECO:0000313" key="2">
    <source>
        <dbReference type="EMBL" id="GFO33101.1"/>
    </source>
</evidence>
<dbReference type="EMBL" id="BLXT01006765">
    <property type="protein sequence ID" value="GFO33101.1"/>
    <property type="molecule type" value="Genomic_DNA"/>
</dbReference>
<keyword evidence="3" id="KW-1185">Reference proteome</keyword>
<feature type="signal peptide" evidence="1">
    <location>
        <begin position="1"/>
        <end position="24"/>
    </location>
</feature>
<evidence type="ECO:0000313" key="3">
    <source>
        <dbReference type="Proteomes" id="UP000735302"/>
    </source>
</evidence>
<evidence type="ECO:0008006" key="4">
    <source>
        <dbReference type="Google" id="ProtNLM"/>
    </source>
</evidence>